<dbReference type="InterPro" id="IPR026444">
    <property type="entry name" value="Secre_tail"/>
</dbReference>
<feature type="chain" id="PRO_5047045060" description="Secretion system C-terminal sorting domain-containing protein" evidence="2">
    <location>
        <begin position="22"/>
        <end position="746"/>
    </location>
</feature>
<protein>
    <recommendedName>
        <fullName evidence="3">Secretion system C-terminal sorting domain-containing protein</fullName>
    </recommendedName>
</protein>
<evidence type="ECO:0000256" key="2">
    <source>
        <dbReference type="SAM" id="SignalP"/>
    </source>
</evidence>
<feature type="region of interest" description="Disordered" evidence="1">
    <location>
        <begin position="180"/>
        <end position="199"/>
    </location>
</feature>
<evidence type="ECO:0000259" key="3">
    <source>
        <dbReference type="Pfam" id="PF18962"/>
    </source>
</evidence>
<keyword evidence="5" id="KW-1185">Reference proteome</keyword>
<dbReference type="Pfam" id="PF18962">
    <property type="entry name" value="Por_Secre_tail"/>
    <property type="match status" value="1"/>
</dbReference>
<organism evidence="4 5">
    <name type="scientific">Hymenobacter glacieicola</name>
    <dbReference type="NCBI Taxonomy" id="1562124"/>
    <lineage>
        <taxon>Bacteria</taxon>
        <taxon>Pseudomonadati</taxon>
        <taxon>Bacteroidota</taxon>
        <taxon>Cytophagia</taxon>
        <taxon>Cytophagales</taxon>
        <taxon>Hymenobacteraceae</taxon>
        <taxon>Hymenobacter</taxon>
    </lineage>
</organism>
<feature type="compositionally biased region" description="Polar residues" evidence="1">
    <location>
        <begin position="180"/>
        <end position="197"/>
    </location>
</feature>
<evidence type="ECO:0000256" key="1">
    <source>
        <dbReference type="SAM" id="MobiDB-lite"/>
    </source>
</evidence>
<name>A0ABQ1WMQ9_9BACT</name>
<gene>
    <name evidence="4" type="ORF">GCM10011378_13190</name>
</gene>
<dbReference type="RefSeq" id="WP_188557026.1">
    <property type="nucleotide sequence ID" value="NZ_BMGS01000003.1"/>
</dbReference>
<evidence type="ECO:0000313" key="5">
    <source>
        <dbReference type="Proteomes" id="UP000601361"/>
    </source>
</evidence>
<sequence>MRAFLAFLAFFLLVGSSYRAAAQDNSSITGSTVIIDRGSGNETFGGKGGLPSPAFGGANLGTFDITSFTTTLLLNGGTIATTESNPDVINGARLLYRIRLSNSTTNISTGTITLTQTSVNGGTRTFAATTGNVNVLNGLTSGSYTLSVQFAADGSNSISGDDFTISDPPTTFYRASFTVTGTRPTEPPTSTTWTGGKNDNWFDAANWTNGVPNPGKDATIPDFGSGSTVQYPNIYSNAIKPNSTTTTRIQNADGTFRDVVTPVEGYNNTGSGPAQTRDLIMQGSSQAQRSITRLVVGNLEVYRNFSNIQDSFIQRENTTITFAGTDQEISGSASGFVNIVIAGGGTKTLVRNFAVQPGGTLRFTSGILSTNIRDVNTSFVELFPATVAAGVVIPAGRIIGETDATYLRGFVKISQATGINTPQDFGNIGLTLTFAGNDPGVVTVTRNTGENYPSINNGANARPSIRRIFGVRPADQQTNNGGLSATMVFRYLDNETRNLANNNQSLNENNLALFVSTSSGDVFGQLGRDALNTTTNELTKNNVRTFATFTLSEATEPLPVTLTAFDAKRTNQDVVLTWQTIMELNSKGFEVQVSNDGRTFRTLTFIPSVTPNSERLRTYRYEDKEGSKSGMRYYRLRQIDLNGTEHFYGPKIVNFGGAQQSGKVATAFPNPFTDALYLTMDANGASEANLTLVDLTGRVIRQQRVVLSAGSNSVALNNLTDLQPGVYLLRLAKSGNATETIRVVKQ</sequence>
<dbReference type="NCBIfam" id="TIGR04183">
    <property type="entry name" value="Por_Secre_tail"/>
    <property type="match status" value="1"/>
</dbReference>
<dbReference type="Proteomes" id="UP000601361">
    <property type="component" value="Unassembled WGS sequence"/>
</dbReference>
<accession>A0ABQ1WMQ9</accession>
<evidence type="ECO:0000313" key="4">
    <source>
        <dbReference type="EMBL" id="GGG38253.1"/>
    </source>
</evidence>
<feature type="domain" description="Secretion system C-terminal sorting" evidence="3">
    <location>
        <begin position="668"/>
        <end position="738"/>
    </location>
</feature>
<proteinExistence type="predicted"/>
<comment type="caution">
    <text evidence="4">The sequence shown here is derived from an EMBL/GenBank/DDBJ whole genome shotgun (WGS) entry which is preliminary data.</text>
</comment>
<keyword evidence="2" id="KW-0732">Signal</keyword>
<reference evidence="5" key="1">
    <citation type="journal article" date="2019" name="Int. J. Syst. Evol. Microbiol.">
        <title>The Global Catalogue of Microorganisms (GCM) 10K type strain sequencing project: providing services to taxonomists for standard genome sequencing and annotation.</title>
        <authorList>
            <consortium name="The Broad Institute Genomics Platform"/>
            <consortium name="The Broad Institute Genome Sequencing Center for Infectious Disease"/>
            <person name="Wu L."/>
            <person name="Ma J."/>
        </authorList>
    </citation>
    <scope>NUCLEOTIDE SEQUENCE [LARGE SCALE GENOMIC DNA]</scope>
    <source>
        <strain evidence="5">CGMCC 1.12990</strain>
    </source>
</reference>
<feature type="signal peptide" evidence="2">
    <location>
        <begin position="1"/>
        <end position="21"/>
    </location>
</feature>
<dbReference type="EMBL" id="BMGS01000003">
    <property type="protein sequence ID" value="GGG38253.1"/>
    <property type="molecule type" value="Genomic_DNA"/>
</dbReference>